<dbReference type="Gene3D" id="3.40.50.10140">
    <property type="entry name" value="Toll/interleukin-1 receptor homology (TIR) domain"/>
    <property type="match status" value="1"/>
</dbReference>
<dbReference type="Proteomes" id="UP000002420">
    <property type="component" value="Chromosome"/>
</dbReference>
<feature type="domain" description="TIR" evidence="1">
    <location>
        <begin position="1"/>
        <end position="130"/>
    </location>
</feature>
<dbReference type="HOGENOM" id="CLU_729079_0_0_7"/>
<dbReference type="PROSITE" id="PS50104">
    <property type="entry name" value="TIR"/>
    <property type="match status" value="1"/>
</dbReference>
<dbReference type="EMBL" id="CP001089">
    <property type="protein sequence ID" value="ACD93804.1"/>
    <property type="molecule type" value="Genomic_DNA"/>
</dbReference>
<evidence type="ECO:0000259" key="1">
    <source>
        <dbReference type="PROSITE" id="PS50104"/>
    </source>
</evidence>
<dbReference type="Gene3D" id="3.30.565.40">
    <property type="entry name" value="Fervidobacterium nodosum Rt17-B1 like"/>
    <property type="match status" value="1"/>
</dbReference>
<dbReference type="RefSeq" id="WP_012468163.1">
    <property type="nucleotide sequence ID" value="NC_010814.1"/>
</dbReference>
<accession>B3E9D8</accession>
<organism evidence="2 3">
    <name type="scientific">Trichlorobacter lovleyi (strain ATCC BAA-1151 / DSM 17278 / SZ)</name>
    <name type="common">Geobacter lovleyi</name>
    <dbReference type="NCBI Taxonomy" id="398767"/>
    <lineage>
        <taxon>Bacteria</taxon>
        <taxon>Pseudomonadati</taxon>
        <taxon>Thermodesulfobacteriota</taxon>
        <taxon>Desulfuromonadia</taxon>
        <taxon>Geobacterales</taxon>
        <taxon>Geobacteraceae</taxon>
        <taxon>Trichlorobacter</taxon>
    </lineage>
</organism>
<dbReference type="InterPro" id="IPR000157">
    <property type="entry name" value="TIR_dom"/>
</dbReference>
<dbReference type="AlphaFoldDB" id="B3E9D8"/>
<keyword evidence="3" id="KW-1185">Reference proteome</keyword>
<dbReference type="InterPro" id="IPR037126">
    <property type="entry name" value="PdaC/RsiV-like_sf"/>
</dbReference>
<dbReference type="Pfam" id="PF13676">
    <property type="entry name" value="TIR_2"/>
    <property type="match status" value="1"/>
</dbReference>
<evidence type="ECO:0000313" key="2">
    <source>
        <dbReference type="EMBL" id="ACD93804.1"/>
    </source>
</evidence>
<dbReference type="OrthoDB" id="4774809at2"/>
<dbReference type="GO" id="GO:0007165">
    <property type="term" value="P:signal transduction"/>
    <property type="evidence" value="ECO:0007669"/>
    <property type="project" value="InterPro"/>
</dbReference>
<dbReference type="Pfam" id="PF11738">
    <property type="entry name" value="DUF3298"/>
    <property type="match status" value="1"/>
</dbReference>
<dbReference type="InterPro" id="IPR021729">
    <property type="entry name" value="DUF3298"/>
</dbReference>
<reference evidence="2 3" key="1">
    <citation type="submission" date="2008-05" db="EMBL/GenBank/DDBJ databases">
        <title>Complete sequence of chromosome of Geobacter lovleyi SZ.</title>
        <authorList>
            <consortium name="US DOE Joint Genome Institute"/>
            <person name="Lucas S."/>
            <person name="Copeland A."/>
            <person name="Lapidus A."/>
            <person name="Glavina del Rio T."/>
            <person name="Dalin E."/>
            <person name="Tice H."/>
            <person name="Bruce D."/>
            <person name="Goodwin L."/>
            <person name="Pitluck S."/>
            <person name="Chertkov O."/>
            <person name="Meincke L."/>
            <person name="Brettin T."/>
            <person name="Detter J.C."/>
            <person name="Han C."/>
            <person name="Tapia R."/>
            <person name="Kuske C.R."/>
            <person name="Schmutz J."/>
            <person name="Larimer F."/>
            <person name="Land M."/>
            <person name="Hauser L."/>
            <person name="Kyrpides N."/>
            <person name="Mikhailova N."/>
            <person name="Sung Y."/>
            <person name="Fletcher K.E."/>
            <person name="Ritalahti K.M."/>
            <person name="Loeffler F.E."/>
            <person name="Richardson P."/>
        </authorList>
    </citation>
    <scope>NUCLEOTIDE SEQUENCE [LARGE SCALE GENOMIC DNA]</scope>
    <source>
        <strain evidence="3">ATCC BAA-1151 / DSM 17278 / SZ</strain>
    </source>
</reference>
<dbReference type="Gene3D" id="3.90.640.20">
    <property type="entry name" value="Heat-shock cognate protein, ATPase"/>
    <property type="match status" value="1"/>
</dbReference>
<proteinExistence type="predicted"/>
<sequence>MALKVFISYAKEDRESAEHYYELLAKEGVSPWVDSKHLLPGQNWEAEIERAFSDANVVVLLLSKRSVTKRGFVQREANDAIERLRYKQLTDIYVIPLLLEPCEVPTHIAARLQYVDLNVPGAWDQVKAALRLASEQQSIELEHGVVAGPFNVFTERIEDNWDGLPGHNIEIEYPRFQSTSKPDVAKELSALFVGRAYADLIDARQKPWEQEPEFFKTRGAAAVNGCWENFAIVHATDRFLSLTYDVGLYYAGAAHPNYYYVTYNFEYVDKVRKLELTDFFSDSQGAIKRISEICIHELSKEYWHRTGETPSDFQIESFKNGAGEDASHFKTYTVSADRFTFLFPTGQVSGYAMGRWSVDVSFYELLSYLREDGPHLHAVASYNL</sequence>
<dbReference type="InterPro" id="IPR035897">
    <property type="entry name" value="Toll_tir_struct_dom_sf"/>
</dbReference>
<dbReference type="STRING" id="398767.Glov_0066"/>
<dbReference type="KEGG" id="glo:Glov_0066"/>
<dbReference type="eggNOG" id="COG1262">
    <property type="taxonomic scope" value="Bacteria"/>
</dbReference>
<name>B3E9D8_TRIL1</name>
<dbReference type="SUPFAM" id="SSF52200">
    <property type="entry name" value="Toll/Interleukin receptor TIR domain"/>
    <property type="match status" value="1"/>
</dbReference>
<gene>
    <name evidence="2" type="ordered locus">Glov_0066</name>
</gene>
<evidence type="ECO:0000313" key="3">
    <source>
        <dbReference type="Proteomes" id="UP000002420"/>
    </source>
</evidence>
<protein>
    <recommendedName>
        <fullName evidence="1">TIR domain-containing protein</fullName>
    </recommendedName>
</protein>